<evidence type="ECO:0000313" key="2">
    <source>
        <dbReference type="EMBL" id="RZS59470.1"/>
    </source>
</evidence>
<dbReference type="AlphaFoldDB" id="A0A4V2EXH1"/>
<proteinExistence type="predicted"/>
<dbReference type="EMBL" id="SGWW01000001">
    <property type="protein sequence ID" value="RZS59470.1"/>
    <property type="molecule type" value="Genomic_DNA"/>
</dbReference>
<sequence>MTSRPRHVAALVAAIAAPALLAGCTAHPDEVWSEVRTAVVAADPAIEDAYVTGATGPAGVDIRARVYVTDTDEETIERVIDAALTAMIAGSPDRPPSLGLDLALAPMPSDPNLAAQPLDITDVVTEMQLFDRYSNGVISASIDYMEERYGRWEDLRP</sequence>
<protein>
    <submittedName>
        <fullName evidence="2">Uncharacterized protein</fullName>
    </submittedName>
</protein>
<name>A0A4V2EXH1_9MICO</name>
<gene>
    <name evidence="2" type="ORF">EV141_0696</name>
</gene>
<feature type="chain" id="PRO_5038677695" evidence="1">
    <location>
        <begin position="23"/>
        <end position="157"/>
    </location>
</feature>
<accession>A0A4V2EXH1</accession>
<evidence type="ECO:0000256" key="1">
    <source>
        <dbReference type="SAM" id="SignalP"/>
    </source>
</evidence>
<dbReference type="Proteomes" id="UP000293519">
    <property type="component" value="Unassembled WGS sequence"/>
</dbReference>
<organism evidence="2 3">
    <name type="scientific">Microcella putealis</name>
    <dbReference type="NCBI Taxonomy" id="337005"/>
    <lineage>
        <taxon>Bacteria</taxon>
        <taxon>Bacillati</taxon>
        <taxon>Actinomycetota</taxon>
        <taxon>Actinomycetes</taxon>
        <taxon>Micrococcales</taxon>
        <taxon>Microbacteriaceae</taxon>
        <taxon>Microcella</taxon>
    </lineage>
</organism>
<dbReference type="PROSITE" id="PS51257">
    <property type="entry name" value="PROKAR_LIPOPROTEIN"/>
    <property type="match status" value="1"/>
</dbReference>
<feature type="signal peptide" evidence="1">
    <location>
        <begin position="1"/>
        <end position="22"/>
    </location>
</feature>
<keyword evidence="1" id="KW-0732">Signal</keyword>
<evidence type="ECO:0000313" key="3">
    <source>
        <dbReference type="Proteomes" id="UP000293519"/>
    </source>
</evidence>
<comment type="caution">
    <text evidence="2">The sequence shown here is derived from an EMBL/GenBank/DDBJ whole genome shotgun (WGS) entry which is preliminary data.</text>
</comment>
<keyword evidence="3" id="KW-1185">Reference proteome</keyword>
<dbReference type="RefSeq" id="WP_130484549.1">
    <property type="nucleotide sequence ID" value="NZ_SGWW01000001.1"/>
</dbReference>
<reference evidence="2 3" key="1">
    <citation type="journal article" date="2015" name="Stand. Genomic Sci.">
        <title>Genomic Encyclopedia of Bacterial and Archaeal Type Strains, Phase III: the genomes of soil and plant-associated and newly described type strains.</title>
        <authorList>
            <person name="Whitman W.B."/>
            <person name="Woyke T."/>
            <person name="Klenk H.P."/>
            <person name="Zhou Y."/>
            <person name="Lilburn T.G."/>
            <person name="Beck B.J."/>
            <person name="De Vos P."/>
            <person name="Vandamme P."/>
            <person name="Eisen J.A."/>
            <person name="Garrity G."/>
            <person name="Hugenholtz P."/>
            <person name="Kyrpides N.C."/>
        </authorList>
    </citation>
    <scope>NUCLEOTIDE SEQUENCE [LARGE SCALE GENOMIC DNA]</scope>
    <source>
        <strain evidence="2 3">CV2</strain>
    </source>
</reference>